<dbReference type="InParanoid" id="A0A2P5EK83"/>
<evidence type="ECO:0000313" key="1">
    <source>
        <dbReference type="EMBL" id="PON85934.1"/>
    </source>
</evidence>
<dbReference type="FunCoup" id="A0A2P5EK83">
    <property type="interactions" value="3"/>
</dbReference>
<name>A0A2P5EK83_TREOI</name>
<organism evidence="1 2">
    <name type="scientific">Trema orientale</name>
    <name type="common">Charcoal tree</name>
    <name type="synonym">Celtis orientalis</name>
    <dbReference type="NCBI Taxonomy" id="63057"/>
    <lineage>
        <taxon>Eukaryota</taxon>
        <taxon>Viridiplantae</taxon>
        <taxon>Streptophyta</taxon>
        <taxon>Embryophyta</taxon>
        <taxon>Tracheophyta</taxon>
        <taxon>Spermatophyta</taxon>
        <taxon>Magnoliopsida</taxon>
        <taxon>eudicotyledons</taxon>
        <taxon>Gunneridae</taxon>
        <taxon>Pentapetalae</taxon>
        <taxon>rosids</taxon>
        <taxon>fabids</taxon>
        <taxon>Rosales</taxon>
        <taxon>Cannabaceae</taxon>
        <taxon>Trema</taxon>
    </lineage>
</organism>
<gene>
    <name evidence="1" type="ORF">TorRG33x02_182940</name>
</gene>
<dbReference type="OrthoDB" id="1748983at2759"/>
<reference evidence="2" key="1">
    <citation type="submission" date="2016-06" db="EMBL/GenBank/DDBJ databases">
        <title>Parallel loss of symbiosis genes in relatives of nitrogen-fixing non-legume Parasponia.</title>
        <authorList>
            <person name="Van Velzen R."/>
            <person name="Holmer R."/>
            <person name="Bu F."/>
            <person name="Rutten L."/>
            <person name="Van Zeijl A."/>
            <person name="Liu W."/>
            <person name="Santuari L."/>
            <person name="Cao Q."/>
            <person name="Sharma T."/>
            <person name="Shen D."/>
            <person name="Roswanjaya Y."/>
            <person name="Wardhani T."/>
            <person name="Kalhor M.S."/>
            <person name="Jansen J."/>
            <person name="Van den Hoogen J."/>
            <person name="Gungor B."/>
            <person name="Hartog M."/>
            <person name="Hontelez J."/>
            <person name="Verver J."/>
            <person name="Yang W.-C."/>
            <person name="Schijlen E."/>
            <person name="Repin R."/>
            <person name="Schilthuizen M."/>
            <person name="Schranz E."/>
            <person name="Heidstra R."/>
            <person name="Miyata K."/>
            <person name="Fedorova E."/>
            <person name="Kohlen W."/>
            <person name="Bisseling T."/>
            <person name="Smit S."/>
            <person name="Geurts R."/>
        </authorList>
    </citation>
    <scope>NUCLEOTIDE SEQUENCE [LARGE SCALE GENOMIC DNA]</scope>
    <source>
        <strain evidence="2">cv. RG33-2</strain>
    </source>
</reference>
<dbReference type="Proteomes" id="UP000237000">
    <property type="component" value="Unassembled WGS sequence"/>
</dbReference>
<keyword evidence="2" id="KW-1185">Reference proteome</keyword>
<dbReference type="STRING" id="63057.A0A2P5EK83"/>
<accession>A0A2P5EK83</accession>
<protein>
    <recommendedName>
        <fullName evidence="3">Reverse transcriptase domain-containing protein</fullName>
    </recommendedName>
</protein>
<dbReference type="AlphaFoldDB" id="A0A2P5EK83"/>
<feature type="non-terminal residue" evidence="1">
    <location>
        <position position="1"/>
    </location>
</feature>
<evidence type="ECO:0000313" key="2">
    <source>
        <dbReference type="Proteomes" id="UP000237000"/>
    </source>
</evidence>
<proteinExistence type="predicted"/>
<sequence length="126" mass="14146">FIQAMLRKLGFIEESISVVINCISTSDFSFVVNGKPFGSVVPQCGPRQGWPLLPLSYAEGLSSLIRHAEERKALTGFNCSRRGPIISHLFFADDSLLFCRVMLEEIYVIKDLVIICEEASRQCINF</sequence>
<evidence type="ECO:0008006" key="3">
    <source>
        <dbReference type="Google" id="ProtNLM"/>
    </source>
</evidence>
<comment type="caution">
    <text evidence="1">The sequence shown here is derived from an EMBL/GenBank/DDBJ whole genome shotgun (WGS) entry which is preliminary data.</text>
</comment>
<dbReference type="EMBL" id="JXTC01000140">
    <property type="protein sequence ID" value="PON85934.1"/>
    <property type="molecule type" value="Genomic_DNA"/>
</dbReference>